<dbReference type="RefSeq" id="WP_132319021.1">
    <property type="nucleotide sequence ID" value="NZ_FWZT01000008.1"/>
</dbReference>
<dbReference type="EMBL" id="FWZT01000008">
    <property type="protein sequence ID" value="SMF25297.1"/>
    <property type="molecule type" value="Genomic_DNA"/>
</dbReference>
<dbReference type="AlphaFoldDB" id="A0A1Y6BZ26"/>
<organism evidence="1 2">
    <name type="scientific">Pseudobacteriovorax antillogorgiicola</name>
    <dbReference type="NCBI Taxonomy" id="1513793"/>
    <lineage>
        <taxon>Bacteria</taxon>
        <taxon>Pseudomonadati</taxon>
        <taxon>Bdellovibrionota</taxon>
        <taxon>Oligoflexia</taxon>
        <taxon>Oligoflexales</taxon>
        <taxon>Pseudobacteriovoracaceae</taxon>
        <taxon>Pseudobacteriovorax</taxon>
    </lineage>
</organism>
<sequence>MLRLVPSPSTTPQPSDVNTSHLELLLFSLGRATITNSGESGTLSYRGVVNNTWMIAKHLLDYMTFHGNSIKAKAYTQKLEFLYQRLDKVMLELCCLAESPSKDQVALILDQVGIQDFKFFEKGRDQAAFTLDYLLN</sequence>
<reference evidence="2" key="1">
    <citation type="submission" date="2017-04" db="EMBL/GenBank/DDBJ databases">
        <authorList>
            <person name="Varghese N."/>
            <person name="Submissions S."/>
        </authorList>
    </citation>
    <scope>NUCLEOTIDE SEQUENCE [LARGE SCALE GENOMIC DNA]</scope>
    <source>
        <strain evidence="2">RKEM611</strain>
    </source>
</reference>
<dbReference type="Proteomes" id="UP000192907">
    <property type="component" value="Unassembled WGS sequence"/>
</dbReference>
<keyword evidence="2" id="KW-1185">Reference proteome</keyword>
<evidence type="ECO:0000313" key="2">
    <source>
        <dbReference type="Proteomes" id="UP000192907"/>
    </source>
</evidence>
<protein>
    <submittedName>
        <fullName evidence="1">Uncharacterized protein</fullName>
    </submittedName>
</protein>
<evidence type="ECO:0000313" key="1">
    <source>
        <dbReference type="EMBL" id="SMF25297.1"/>
    </source>
</evidence>
<name>A0A1Y6BZ26_9BACT</name>
<accession>A0A1Y6BZ26</accession>
<gene>
    <name evidence="1" type="ORF">SAMN06296036_10857</name>
</gene>
<proteinExistence type="predicted"/>